<gene>
    <name evidence="2" type="ORF">NCTC10821_05127</name>
</gene>
<dbReference type="InterPro" id="IPR005321">
    <property type="entry name" value="Peptidase_S58_DmpA"/>
</dbReference>
<name>A0A378TL72_9MYCO</name>
<evidence type="ECO:0000256" key="1">
    <source>
        <dbReference type="ARBA" id="ARBA00007068"/>
    </source>
</evidence>
<evidence type="ECO:0000313" key="3">
    <source>
        <dbReference type="Proteomes" id="UP000254978"/>
    </source>
</evidence>
<organism evidence="2 3">
    <name type="scientific">Mycolicibacterium tokaiense</name>
    <dbReference type="NCBI Taxonomy" id="39695"/>
    <lineage>
        <taxon>Bacteria</taxon>
        <taxon>Bacillati</taxon>
        <taxon>Actinomycetota</taxon>
        <taxon>Actinomycetes</taxon>
        <taxon>Mycobacteriales</taxon>
        <taxon>Mycobacteriaceae</taxon>
        <taxon>Mycolicibacterium</taxon>
    </lineage>
</organism>
<keyword evidence="2" id="KW-0645">Protease</keyword>
<dbReference type="RefSeq" id="WP_115280471.1">
    <property type="nucleotide sequence ID" value="NZ_AP022600.1"/>
</dbReference>
<dbReference type="CDD" id="cd02253">
    <property type="entry name" value="DmpA"/>
    <property type="match status" value="1"/>
</dbReference>
<dbReference type="EMBL" id="UGQT01000001">
    <property type="protein sequence ID" value="STZ61572.1"/>
    <property type="molecule type" value="Genomic_DNA"/>
</dbReference>
<protein>
    <submittedName>
        <fullName evidence="2">L-aminopeptidase DmpA</fullName>
    </submittedName>
</protein>
<reference evidence="2 3" key="1">
    <citation type="submission" date="2018-06" db="EMBL/GenBank/DDBJ databases">
        <authorList>
            <consortium name="Pathogen Informatics"/>
            <person name="Doyle S."/>
        </authorList>
    </citation>
    <scope>NUCLEOTIDE SEQUENCE [LARGE SCALE GENOMIC DNA]</scope>
    <source>
        <strain evidence="2 3">NCTC10821</strain>
    </source>
</reference>
<dbReference type="Gene3D" id="3.60.70.12">
    <property type="entry name" value="L-amino peptidase D-ALA esterase/amidase"/>
    <property type="match status" value="1"/>
</dbReference>
<sequence length="352" mass="37139">MRARDLGVVIGEHPTGPNNAITDVPGVRVGHTTLDDGDVHTGVTVVVPHDDIWTEPVFAGAHVLNGSGELTGLEWIRESGELTTAIGLTNTHSVGVVRDALVAEQVRARGDGAYWSLPAVGETYDGFLNDINGFHVTAEHVRAALNGATDGPVAEGNVGGGTGMICHEFKGGIGTASRQRRYTVGVLVQANHGRRERLRINGRAATQPDVPLPAHPPGYQPGSGSIIVIVATDAPLLPHQCRRLAQRSALAVGRLGGTGEQHSGDLMLAFSTGNWGIPPYGMVTDGESLAPEVPVRMVAPHLMDHLFDLTIEATEEAIVNAMVAARTVTGYRGYTVHAIDHAQLTAQFQETA</sequence>
<dbReference type="GO" id="GO:0004177">
    <property type="term" value="F:aminopeptidase activity"/>
    <property type="evidence" value="ECO:0007669"/>
    <property type="project" value="UniProtKB-KW"/>
</dbReference>
<comment type="similarity">
    <text evidence="1">Belongs to the peptidase S58 family.</text>
</comment>
<dbReference type="PANTHER" id="PTHR36512">
    <property type="entry name" value="D-AMINOPEPTIDASE"/>
    <property type="match status" value="1"/>
</dbReference>
<keyword evidence="3" id="KW-1185">Reference proteome</keyword>
<dbReference type="SUPFAM" id="SSF56266">
    <property type="entry name" value="DmpA/ArgJ-like"/>
    <property type="match status" value="1"/>
</dbReference>
<dbReference type="OrthoDB" id="9770388at2"/>
<keyword evidence="2" id="KW-0031">Aminopeptidase</keyword>
<dbReference type="InterPro" id="IPR016117">
    <property type="entry name" value="ArgJ-like_dom_sf"/>
</dbReference>
<dbReference type="PANTHER" id="PTHR36512:SF3">
    <property type="entry name" value="BLR5678 PROTEIN"/>
    <property type="match status" value="1"/>
</dbReference>
<accession>A0A378TL72</accession>
<keyword evidence="2" id="KW-0378">Hydrolase</keyword>
<dbReference type="Pfam" id="PF03576">
    <property type="entry name" value="Peptidase_S58"/>
    <property type="match status" value="1"/>
</dbReference>
<dbReference type="AlphaFoldDB" id="A0A378TL72"/>
<proteinExistence type="inferred from homology"/>
<dbReference type="Proteomes" id="UP000254978">
    <property type="component" value="Unassembled WGS sequence"/>
</dbReference>
<evidence type="ECO:0000313" key="2">
    <source>
        <dbReference type="EMBL" id="STZ61572.1"/>
    </source>
</evidence>